<reference evidence="1" key="1">
    <citation type="submission" date="2020-09" db="EMBL/GenBank/DDBJ databases">
        <title>Genome-Enabled Discovery of Anthraquinone Biosynthesis in Senna tora.</title>
        <authorList>
            <person name="Kang S.-H."/>
            <person name="Pandey R.P."/>
            <person name="Lee C.-M."/>
            <person name="Sim J.-S."/>
            <person name="Jeong J.-T."/>
            <person name="Choi B.-S."/>
            <person name="Jung M."/>
            <person name="Ginzburg D."/>
            <person name="Zhao K."/>
            <person name="Won S.Y."/>
            <person name="Oh T.-J."/>
            <person name="Yu Y."/>
            <person name="Kim N.-H."/>
            <person name="Lee O.R."/>
            <person name="Lee T.-H."/>
            <person name="Bashyal P."/>
            <person name="Kim T.-S."/>
            <person name="Lee W.-H."/>
            <person name="Kawkins C."/>
            <person name="Kim C.-K."/>
            <person name="Kim J.S."/>
            <person name="Ahn B.O."/>
            <person name="Rhee S.Y."/>
            <person name="Sohng J.K."/>
        </authorList>
    </citation>
    <scope>NUCLEOTIDE SEQUENCE</scope>
    <source>
        <tissue evidence="1">Leaf</tissue>
    </source>
</reference>
<evidence type="ECO:0000313" key="1">
    <source>
        <dbReference type="EMBL" id="KAF7824129.1"/>
    </source>
</evidence>
<dbReference type="AlphaFoldDB" id="A0A834TU48"/>
<comment type="caution">
    <text evidence="1">The sequence shown here is derived from an EMBL/GenBank/DDBJ whole genome shotgun (WGS) entry which is preliminary data.</text>
</comment>
<dbReference type="Proteomes" id="UP000634136">
    <property type="component" value="Unassembled WGS sequence"/>
</dbReference>
<keyword evidence="2" id="KW-1185">Reference proteome</keyword>
<gene>
    <name evidence="1" type="ORF">G2W53_022273</name>
</gene>
<protein>
    <submittedName>
        <fullName evidence="1">Putative solanesyl-diphosphate synthase 3, chloroplastic</fullName>
    </submittedName>
</protein>
<accession>A0A834TU48</accession>
<proteinExistence type="predicted"/>
<evidence type="ECO:0000313" key="2">
    <source>
        <dbReference type="Proteomes" id="UP000634136"/>
    </source>
</evidence>
<sequence length="352" mass="40132">MVIDDEFEIEDEFDPCEHLSFDFGTDYNHVVKYFEPSKIGVNAIYAKNHQLPSFSSSTVLLQSEFPFEEDCISKENHYNRDTFHQERGIKPFVQDLLLEVFVFDPGGFSNDFIFLANWKFQHNTFQKSTLIRMPFTCLRKCCPWPCDMKIGILGWNDMEGSVTEDIDGGVQRPYWLGPNLDMDPSLKVEAISRAFLRNCAAKSCVYKGVNEFAIMVFDPGIHNSSCILINHSAHVHDYAMKNSMILSAGDMKLRPSLEVTHQLCETAMVVLARDFMLAPSSWYLAILHNLELYKFISQVIKDESLKFSSCINLEDKVLLKGGGNVMRLAQCGQSTAQSNLKDAIQCWVLKEQ</sequence>
<organism evidence="1 2">
    <name type="scientific">Senna tora</name>
    <dbReference type="NCBI Taxonomy" id="362788"/>
    <lineage>
        <taxon>Eukaryota</taxon>
        <taxon>Viridiplantae</taxon>
        <taxon>Streptophyta</taxon>
        <taxon>Embryophyta</taxon>
        <taxon>Tracheophyta</taxon>
        <taxon>Spermatophyta</taxon>
        <taxon>Magnoliopsida</taxon>
        <taxon>eudicotyledons</taxon>
        <taxon>Gunneridae</taxon>
        <taxon>Pentapetalae</taxon>
        <taxon>rosids</taxon>
        <taxon>fabids</taxon>
        <taxon>Fabales</taxon>
        <taxon>Fabaceae</taxon>
        <taxon>Caesalpinioideae</taxon>
        <taxon>Cassia clade</taxon>
        <taxon>Senna</taxon>
    </lineage>
</organism>
<dbReference type="EMBL" id="JAAIUW010000007">
    <property type="protein sequence ID" value="KAF7824129.1"/>
    <property type="molecule type" value="Genomic_DNA"/>
</dbReference>
<name>A0A834TU48_9FABA</name>